<dbReference type="EMBL" id="JAPQKR010000005">
    <property type="protein sequence ID" value="KAJ5215383.1"/>
    <property type="molecule type" value="Genomic_DNA"/>
</dbReference>
<dbReference type="AlphaFoldDB" id="A0A9W9N8S1"/>
<comment type="caution">
    <text evidence="2">The sequence shown here is derived from an EMBL/GenBank/DDBJ whole genome shotgun (WGS) entry which is preliminary data.</text>
</comment>
<feature type="region of interest" description="Disordered" evidence="1">
    <location>
        <begin position="45"/>
        <end position="102"/>
    </location>
</feature>
<protein>
    <submittedName>
        <fullName evidence="2">Uncharacterized protein</fullName>
    </submittedName>
</protein>
<dbReference type="RefSeq" id="XP_058311196.1">
    <property type="nucleotide sequence ID" value="XM_058448852.1"/>
</dbReference>
<gene>
    <name evidence="2" type="ORF">N7498_001790</name>
</gene>
<dbReference type="GeneID" id="83176153"/>
<evidence type="ECO:0000313" key="2">
    <source>
        <dbReference type="EMBL" id="KAJ5215383.1"/>
    </source>
</evidence>
<reference evidence="2" key="1">
    <citation type="submission" date="2022-12" db="EMBL/GenBank/DDBJ databases">
        <authorList>
            <person name="Petersen C."/>
        </authorList>
    </citation>
    <scope>NUCLEOTIDE SEQUENCE</scope>
    <source>
        <strain evidence="2">IBT 15544</strain>
    </source>
</reference>
<sequence>MREESFKLFLIGLEKINAEVISLIDLQGNLDREYAVGFFFGNKPSRSSLKSRWPENDISSPLTPSATAEQTDQHRVSSSVSIAPPSSRVSAVIPLPPRSGPS</sequence>
<keyword evidence="3" id="KW-1185">Reference proteome</keyword>
<reference evidence="2" key="2">
    <citation type="journal article" date="2023" name="IMA Fungus">
        <title>Comparative genomic study of the Penicillium genus elucidates a diverse pangenome and 15 lateral gene transfer events.</title>
        <authorList>
            <person name="Petersen C."/>
            <person name="Sorensen T."/>
            <person name="Nielsen M.R."/>
            <person name="Sondergaard T.E."/>
            <person name="Sorensen J.L."/>
            <person name="Fitzpatrick D.A."/>
            <person name="Frisvad J.C."/>
            <person name="Nielsen K.L."/>
        </authorList>
    </citation>
    <scope>NUCLEOTIDE SEQUENCE</scope>
    <source>
        <strain evidence="2">IBT 15544</strain>
    </source>
</reference>
<accession>A0A9W9N8S1</accession>
<dbReference type="OrthoDB" id="8026949at2759"/>
<proteinExistence type="predicted"/>
<name>A0A9W9N8S1_9EURO</name>
<evidence type="ECO:0000256" key="1">
    <source>
        <dbReference type="SAM" id="MobiDB-lite"/>
    </source>
</evidence>
<feature type="compositionally biased region" description="Polar residues" evidence="1">
    <location>
        <begin position="57"/>
        <end position="70"/>
    </location>
</feature>
<organism evidence="2 3">
    <name type="scientific">Penicillium cinerascens</name>
    <dbReference type="NCBI Taxonomy" id="70096"/>
    <lineage>
        <taxon>Eukaryota</taxon>
        <taxon>Fungi</taxon>
        <taxon>Dikarya</taxon>
        <taxon>Ascomycota</taxon>
        <taxon>Pezizomycotina</taxon>
        <taxon>Eurotiomycetes</taxon>
        <taxon>Eurotiomycetidae</taxon>
        <taxon>Eurotiales</taxon>
        <taxon>Aspergillaceae</taxon>
        <taxon>Penicillium</taxon>
    </lineage>
</organism>
<evidence type="ECO:0000313" key="3">
    <source>
        <dbReference type="Proteomes" id="UP001150904"/>
    </source>
</evidence>
<feature type="compositionally biased region" description="Low complexity" evidence="1">
    <location>
        <begin position="76"/>
        <end position="92"/>
    </location>
</feature>
<dbReference type="Proteomes" id="UP001150904">
    <property type="component" value="Unassembled WGS sequence"/>
</dbReference>